<dbReference type="InterPro" id="IPR036603">
    <property type="entry name" value="RBP11-like"/>
</dbReference>
<dbReference type="EMBL" id="UINC01000965">
    <property type="protein sequence ID" value="SUZ65666.1"/>
    <property type="molecule type" value="Genomic_DNA"/>
</dbReference>
<dbReference type="SUPFAM" id="SSF47789">
    <property type="entry name" value="C-terminal domain of RNA polymerase alpha subunit"/>
    <property type="match status" value="1"/>
</dbReference>
<dbReference type="NCBIfam" id="TIGR02027">
    <property type="entry name" value="rpoA"/>
    <property type="match status" value="1"/>
</dbReference>
<dbReference type="AlphaFoldDB" id="A0A381PF76"/>
<evidence type="ECO:0000256" key="1">
    <source>
        <dbReference type="ARBA" id="ARBA00007123"/>
    </source>
</evidence>
<dbReference type="NCBIfam" id="NF003519">
    <property type="entry name" value="PRK05182.2-5"/>
    <property type="match status" value="1"/>
</dbReference>
<dbReference type="Gene3D" id="3.30.1360.10">
    <property type="entry name" value="RNA polymerase, RBP11-like subunit"/>
    <property type="match status" value="1"/>
</dbReference>
<dbReference type="SMART" id="SM00662">
    <property type="entry name" value="RPOLD"/>
    <property type="match status" value="1"/>
</dbReference>
<dbReference type="Pfam" id="PF01193">
    <property type="entry name" value="RNA_pol_L"/>
    <property type="match status" value="1"/>
</dbReference>
<evidence type="ECO:0000256" key="6">
    <source>
        <dbReference type="ARBA" id="ARBA00023163"/>
    </source>
</evidence>
<dbReference type="GO" id="GO:0003899">
    <property type="term" value="F:DNA-directed RNA polymerase activity"/>
    <property type="evidence" value="ECO:0007669"/>
    <property type="project" value="UniProtKB-EC"/>
</dbReference>
<dbReference type="SUPFAM" id="SSF55257">
    <property type="entry name" value="RBP11-like subunits of RNA polymerase"/>
    <property type="match status" value="1"/>
</dbReference>
<dbReference type="InterPro" id="IPR011262">
    <property type="entry name" value="DNA-dir_RNA_pol_insert"/>
</dbReference>
<dbReference type="Pfam" id="PF01000">
    <property type="entry name" value="RNA_pol_A_bac"/>
    <property type="match status" value="1"/>
</dbReference>
<dbReference type="FunFam" id="2.170.120.12:FF:000001">
    <property type="entry name" value="DNA-directed RNA polymerase subunit alpha"/>
    <property type="match status" value="1"/>
</dbReference>
<dbReference type="GO" id="GO:0006351">
    <property type="term" value="P:DNA-templated transcription"/>
    <property type="evidence" value="ECO:0007669"/>
    <property type="project" value="InterPro"/>
</dbReference>
<comment type="catalytic activity">
    <reaction evidence="7">
        <text>RNA(n) + a ribonucleoside 5'-triphosphate = RNA(n+1) + diphosphate</text>
        <dbReference type="Rhea" id="RHEA:21248"/>
        <dbReference type="Rhea" id="RHEA-COMP:14527"/>
        <dbReference type="Rhea" id="RHEA-COMP:17342"/>
        <dbReference type="ChEBI" id="CHEBI:33019"/>
        <dbReference type="ChEBI" id="CHEBI:61557"/>
        <dbReference type="ChEBI" id="CHEBI:140395"/>
        <dbReference type="EC" id="2.7.7.6"/>
    </reaction>
</comment>
<organism evidence="9">
    <name type="scientific">marine metagenome</name>
    <dbReference type="NCBI Taxonomy" id="408172"/>
    <lineage>
        <taxon>unclassified sequences</taxon>
        <taxon>metagenomes</taxon>
        <taxon>ecological metagenomes</taxon>
    </lineage>
</organism>
<keyword evidence="6" id="KW-0804">Transcription</keyword>
<evidence type="ECO:0000256" key="4">
    <source>
        <dbReference type="ARBA" id="ARBA00022679"/>
    </source>
</evidence>
<dbReference type="HAMAP" id="MF_00059">
    <property type="entry name" value="RNApol_bact_RpoA"/>
    <property type="match status" value="1"/>
</dbReference>
<dbReference type="GO" id="GO:0000428">
    <property type="term" value="C:DNA-directed RNA polymerase complex"/>
    <property type="evidence" value="ECO:0007669"/>
    <property type="project" value="UniProtKB-KW"/>
</dbReference>
<keyword evidence="3" id="KW-0240">DNA-directed RNA polymerase</keyword>
<protein>
    <recommendedName>
        <fullName evidence="2">DNA-directed RNA polymerase</fullName>
        <ecNumber evidence="2">2.7.7.6</ecNumber>
    </recommendedName>
</protein>
<dbReference type="Gene3D" id="2.170.120.12">
    <property type="entry name" value="DNA-directed RNA polymerase, insert domain"/>
    <property type="match status" value="1"/>
</dbReference>
<dbReference type="GO" id="GO:0005737">
    <property type="term" value="C:cytoplasm"/>
    <property type="evidence" value="ECO:0007669"/>
    <property type="project" value="UniProtKB-ARBA"/>
</dbReference>
<dbReference type="InterPro" id="IPR011263">
    <property type="entry name" value="DNA-dir_RNA_pol_RpoA/D/Rpb3"/>
</dbReference>
<reference evidence="9" key="1">
    <citation type="submission" date="2018-05" db="EMBL/GenBank/DDBJ databases">
        <authorList>
            <person name="Lanie J.A."/>
            <person name="Ng W.-L."/>
            <person name="Kazmierczak K.M."/>
            <person name="Andrzejewski T.M."/>
            <person name="Davidsen T.M."/>
            <person name="Wayne K.J."/>
            <person name="Tettelin H."/>
            <person name="Glass J.I."/>
            <person name="Rusch D."/>
            <person name="Podicherti R."/>
            <person name="Tsui H.-C.T."/>
            <person name="Winkler M.E."/>
        </authorList>
    </citation>
    <scope>NUCLEOTIDE SEQUENCE</scope>
</reference>
<accession>A0A381PF76</accession>
<sequence>MASKSLELNIDFKSTSKSGDTGTFTVQPLERGFGVTIGNALRRVLLTSIPGAAITHVKIDGVQHEFSTLTGVKEDVADIIMNLKNVRFRLMDNNPDKVNLSLKGKHIFTANDIQKASDQFEILNPDQYISEINAKGKIELELRIGIGKGYVPSEENDLPNLTVGTLSIDSIFNPVTNVSFNIQPVPGAKDPIEILSMDIKTDGSITAKDAASYSATYLREHLKFVEAIANPSVLEISDGVSEETIMLRKLLNSTIDEMELSVRSFNCLQAAGIKYIYELVNKEENQMLKYKNFGRKSLTELVEKLDSMGLHFGMEIDKIMAEEG</sequence>
<dbReference type="NCBIfam" id="NF003513">
    <property type="entry name" value="PRK05182.1-2"/>
    <property type="match status" value="1"/>
</dbReference>
<keyword evidence="5" id="KW-0548">Nucleotidyltransferase</keyword>
<dbReference type="CDD" id="cd06928">
    <property type="entry name" value="RNAP_alpha_NTD"/>
    <property type="match status" value="1"/>
</dbReference>
<dbReference type="InterPro" id="IPR011773">
    <property type="entry name" value="DNA-dir_RpoA"/>
</dbReference>
<feature type="domain" description="DNA-directed RNA polymerase RpoA/D/Rpb3-type" evidence="8">
    <location>
        <begin position="21"/>
        <end position="228"/>
    </location>
</feature>
<dbReference type="Gene3D" id="1.10.150.20">
    <property type="entry name" value="5' to 3' exonuclease, C-terminal subdomain"/>
    <property type="match status" value="1"/>
</dbReference>
<evidence type="ECO:0000256" key="2">
    <source>
        <dbReference type="ARBA" id="ARBA00012418"/>
    </source>
</evidence>
<keyword evidence="4" id="KW-0808">Transferase</keyword>
<evidence type="ECO:0000259" key="8">
    <source>
        <dbReference type="SMART" id="SM00662"/>
    </source>
</evidence>
<dbReference type="EC" id="2.7.7.6" evidence="2"/>
<dbReference type="InterPro" id="IPR036643">
    <property type="entry name" value="RNApol_insert_sf"/>
</dbReference>
<evidence type="ECO:0000256" key="5">
    <source>
        <dbReference type="ARBA" id="ARBA00022695"/>
    </source>
</evidence>
<evidence type="ECO:0000313" key="9">
    <source>
        <dbReference type="EMBL" id="SUZ65666.1"/>
    </source>
</evidence>
<dbReference type="Pfam" id="PF03118">
    <property type="entry name" value="RNA_pol_A_CTD"/>
    <property type="match status" value="1"/>
</dbReference>
<proteinExistence type="inferred from homology"/>
<evidence type="ECO:0000256" key="3">
    <source>
        <dbReference type="ARBA" id="ARBA00022478"/>
    </source>
</evidence>
<dbReference type="SUPFAM" id="SSF56553">
    <property type="entry name" value="Insert subdomain of RNA polymerase alpha subunit"/>
    <property type="match status" value="1"/>
</dbReference>
<comment type="similarity">
    <text evidence="1">Belongs to the RNA polymerase alpha chain family.</text>
</comment>
<dbReference type="GO" id="GO:0003677">
    <property type="term" value="F:DNA binding"/>
    <property type="evidence" value="ECO:0007669"/>
    <property type="project" value="InterPro"/>
</dbReference>
<dbReference type="GO" id="GO:0046983">
    <property type="term" value="F:protein dimerization activity"/>
    <property type="evidence" value="ECO:0007669"/>
    <property type="project" value="InterPro"/>
</dbReference>
<gene>
    <name evidence="9" type="ORF">METZ01_LOCUS18520</name>
</gene>
<dbReference type="InterPro" id="IPR011260">
    <property type="entry name" value="RNAP_asu_C"/>
</dbReference>
<evidence type="ECO:0000256" key="7">
    <source>
        <dbReference type="ARBA" id="ARBA00048552"/>
    </source>
</evidence>
<name>A0A381PF76_9ZZZZ</name>